<sequence length="420" mass="44718">MLSVILLGINSIIGSGIFLLPGQAEQMIGPASLLVFVFDMLLIVSIALCYAEDATYFKDNGGPYLYAKEAFGDFVGYEVGFSVWAISIIAWATMSNAFVTALGAIWPVLTQPLWKDLLILVLLGTLTLVNIAGVTLTKLVNNVVTIAKLVPLVIFVVVGAFFVNGAHFTPFVVTTTGFSSAFGSAAILIFYAFTGFEALAIAAQEFKNPQRTIPLAIMVVLAVVALLYMAIQVVSIGVLGDRLATSSAPLQDGLALMLGPVGKAIVAVGTIVSILGIATAQSFYLPRIGASMADNGVMPKVVGYRNRQGVPAVAMLVSFLIAYPLAISGTFQTLAAISVVSRFAQYIPTILAVLIFRRRKPQTANQFRIPLGPVLPVLAVVVSLWLLSKASVFQLVMGLGCLVIAMPFYFLMGRHRSSID</sequence>
<organism evidence="7 8">
    <name type="scientific">Candidatus Levilactobacillus faecigallinarum</name>
    <dbReference type="NCBI Taxonomy" id="2838638"/>
    <lineage>
        <taxon>Bacteria</taxon>
        <taxon>Bacillati</taxon>
        <taxon>Bacillota</taxon>
        <taxon>Bacilli</taxon>
        <taxon>Lactobacillales</taxon>
        <taxon>Lactobacillaceae</taxon>
        <taxon>Levilactobacillus</taxon>
    </lineage>
</organism>
<dbReference type="Proteomes" id="UP000886822">
    <property type="component" value="Unassembled WGS sequence"/>
</dbReference>
<dbReference type="PIRSF" id="PIRSF006060">
    <property type="entry name" value="AA_transporter"/>
    <property type="match status" value="1"/>
</dbReference>
<feature type="transmembrane region" description="Helical" evidence="6">
    <location>
        <begin position="215"/>
        <end position="239"/>
    </location>
</feature>
<comment type="caution">
    <text evidence="7">The sequence shown here is derived from an EMBL/GenBank/DDBJ whole genome shotgun (WGS) entry which is preliminary data.</text>
</comment>
<feature type="transmembrane region" description="Helical" evidence="6">
    <location>
        <begin position="117"/>
        <end position="137"/>
    </location>
</feature>
<dbReference type="EMBL" id="DXGJ01000028">
    <property type="protein sequence ID" value="HIW71681.1"/>
    <property type="molecule type" value="Genomic_DNA"/>
</dbReference>
<feature type="transmembrane region" description="Helical" evidence="6">
    <location>
        <begin position="181"/>
        <end position="203"/>
    </location>
</feature>
<feature type="transmembrane region" description="Helical" evidence="6">
    <location>
        <begin position="149"/>
        <end position="169"/>
    </location>
</feature>
<evidence type="ECO:0000256" key="2">
    <source>
        <dbReference type="ARBA" id="ARBA00022475"/>
    </source>
</evidence>
<protein>
    <submittedName>
        <fullName evidence="7">APC family permease</fullName>
    </submittedName>
</protein>
<comment type="subcellular location">
    <subcellularLocation>
        <location evidence="1">Cell membrane</location>
        <topology evidence="1">Multi-pass membrane protein</topology>
    </subcellularLocation>
</comment>
<keyword evidence="2" id="KW-1003">Cell membrane</keyword>
<dbReference type="AlphaFoldDB" id="A0A9D1U4H7"/>
<name>A0A9D1U4H7_9LACO</name>
<gene>
    <name evidence="7" type="ORF">H9875_03550</name>
</gene>
<dbReference type="Gene3D" id="1.20.1740.10">
    <property type="entry name" value="Amino acid/polyamine transporter I"/>
    <property type="match status" value="1"/>
</dbReference>
<accession>A0A9D1U4H7</accession>
<evidence type="ECO:0000256" key="5">
    <source>
        <dbReference type="ARBA" id="ARBA00023136"/>
    </source>
</evidence>
<dbReference type="Pfam" id="PF13520">
    <property type="entry name" value="AA_permease_2"/>
    <property type="match status" value="1"/>
</dbReference>
<dbReference type="PANTHER" id="PTHR42770:SF18">
    <property type="entry name" value="ARGININE_AGMATINE ANTIPORTER"/>
    <property type="match status" value="1"/>
</dbReference>
<feature type="transmembrane region" description="Helical" evidence="6">
    <location>
        <begin position="309"/>
        <end position="327"/>
    </location>
</feature>
<feature type="transmembrane region" description="Helical" evidence="6">
    <location>
        <begin position="392"/>
        <end position="412"/>
    </location>
</feature>
<dbReference type="InterPro" id="IPR050367">
    <property type="entry name" value="APC_superfamily"/>
</dbReference>
<evidence type="ECO:0000256" key="3">
    <source>
        <dbReference type="ARBA" id="ARBA00022692"/>
    </source>
</evidence>
<evidence type="ECO:0000256" key="4">
    <source>
        <dbReference type="ARBA" id="ARBA00022989"/>
    </source>
</evidence>
<evidence type="ECO:0000256" key="6">
    <source>
        <dbReference type="SAM" id="Phobius"/>
    </source>
</evidence>
<dbReference type="GO" id="GO:0022857">
    <property type="term" value="F:transmembrane transporter activity"/>
    <property type="evidence" value="ECO:0007669"/>
    <property type="project" value="InterPro"/>
</dbReference>
<evidence type="ECO:0000256" key="1">
    <source>
        <dbReference type="ARBA" id="ARBA00004651"/>
    </source>
</evidence>
<keyword evidence="3 6" id="KW-0812">Transmembrane</keyword>
<feature type="transmembrane region" description="Helical" evidence="6">
    <location>
        <begin position="81"/>
        <end position="105"/>
    </location>
</feature>
<dbReference type="InterPro" id="IPR002293">
    <property type="entry name" value="AA/rel_permease1"/>
</dbReference>
<reference evidence="7" key="1">
    <citation type="journal article" date="2021" name="PeerJ">
        <title>Extensive microbial diversity within the chicken gut microbiome revealed by metagenomics and culture.</title>
        <authorList>
            <person name="Gilroy R."/>
            <person name="Ravi A."/>
            <person name="Getino M."/>
            <person name="Pursley I."/>
            <person name="Horton D.L."/>
            <person name="Alikhan N.F."/>
            <person name="Baker D."/>
            <person name="Gharbi K."/>
            <person name="Hall N."/>
            <person name="Watson M."/>
            <person name="Adriaenssens E.M."/>
            <person name="Foster-Nyarko E."/>
            <person name="Jarju S."/>
            <person name="Secka A."/>
            <person name="Antonio M."/>
            <person name="Oren A."/>
            <person name="Chaudhuri R.R."/>
            <person name="La Ragione R."/>
            <person name="Hildebrand F."/>
            <person name="Pallen M.J."/>
        </authorList>
    </citation>
    <scope>NUCLEOTIDE SEQUENCE</scope>
    <source>
        <strain evidence="7">CHK173-259</strain>
    </source>
</reference>
<evidence type="ECO:0000313" key="8">
    <source>
        <dbReference type="Proteomes" id="UP000886822"/>
    </source>
</evidence>
<keyword evidence="4 6" id="KW-1133">Transmembrane helix</keyword>
<dbReference type="GO" id="GO:0005886">
    <property type="term" value="C:plasma membrane"/>
    <property type="evidence" value="ECO:0007669"/>
    <property type="project" value="UniProtKB-SubCell"/>
</dbReference>
<feature type="transmembrane region" description="Helical" evidence="6">
    <location>
        <begin position="264"/>
        <end position="288"/>
    </location>
</feature>
<feature type="transmembrane region" description="Helical" evidence="6">
    <location>
        <begin position="333"/>
        <end position="355"/>
    </location>
</feature>
<keyword evidence="5 6" id="KW-0472">Membrane</keyword>
<evidence type="ECO:0000313" key="7">
    <source>
        <dbReference type="EMBL" id="HIW71681.1"/>
    </source>
</evidence>
<proteinExistence type="predicted"/>
<dbReference type="PANTHER" id="PTHR42770">
    <property type="entry name" value="AMINO ACID TRANSPORTER-RELATED"/>
    <property type="match status" value="1"/>
</dbReference>
<feature type="transmembrane region" description="Helical" evidence="6">
    <location>
        <begin position="367"/>
        <end position="386"/>
    </location>
</feature>
<reference evidence="7" key="2">
    <citation type="submission" date="2021-04" db="EMBL/GenBank/DDBJ databases">
        <authorList>
            <person name="Gilroy R."/>
        </authorList>
    </citation>
    <scope>NUCLEOTIDE SEQUENCE</scope>
    <source>
        <strain evidence="7">CHK173-259</strain>
    </source>
</reference>
<feature type="transmembrane region" description="Helical" evidence="6">
    <location>
        <begin position="30"/>
        <end position="51"/>
    </location>
</feature>